<reference evidence="2" key="2">
    <citation type="submission" date="2015-01" db="EMBL/GenBank/DDBJ databases">
        <title>Evolutionary Origins and Diversification of the Mycorrhizal Mutualists.</title>
        <authorList>
            <consortium name="DOE Joint Genome Institute"/>
            <consortium name="Mycorrhizal Genomics Consortium"/>
            <person name="Kohler A."/>
            <person name="Kuo A."/>
            <person name="Nagy L.G."/>
            <person name="Floudas D."/>
            <person name="Copeland A."/>
            <person name="Barry K.W."/>
            <person name="Cichocki N."/>
            <person name="Veneault-Fourrey C."/>
            <person name="LaButti K."/>
            <person name="Lindquist E.A."/>
            <person name="Lipzen A."/>
            <person name="Lundell T."/>
            <person name="Morin E."/>
            <person name="Murat C."/>
            <person name="Riley R."/>
            <person name="Ohm R."/>
            <person name="Sun H."/>
            <person name="Tunlid A."/>
            <person name="Henrissat B."/>
            <person name="Grigoriev I.V."/>
            <person name="Hibbett D.S."/>
            <person name="Martin F."/>
        </authorList>
    </citation>
    <scope>NUCLEOTIDE SEQUENCE [LARGE SCALE GENOMIC DNA]</scope>
    <source>
        <strain evidence="2">LaAM-08-1</strain>
    </source>
</reference>
<dbReference type="Proteomes" id="UP000054477">
    <property type="component" value="Unassembled WGS sequence"/>
</dbReference>
<organism evidence="1 2">
    <name type="scientific">Laccaria amethystina LaAM-08-1</name>
    <dbReference type="NCBI Taxonomy" id="1095629"/>
    <lineage>
        <taxon>Eukaryota</taxon>
        <taxon>Fungi</taxon>
        <taxon>Dikarya</taxon>
        <taxon>Basidiomycota</taxon>
        <taxon>Agaricomycotina</taxon>
        <taxon>Agaricomycetes</taxon>
        <taxon>Agaricomycetidae</taxon>
        <taxon>Agaricales</taxon>
        <taxon>Agaricineae</taxon>
        <taxon>Hydnangiaceae</taxon>
        <taxon>Laccaria</taxon>
    </lineage>
</organism>
<sequence>MCGSVECGNVTTCVEYAHESGDFPKSLKTPKENQASLCKGGRSFLRTKPYL</sequence>
<proteinExistence type="predicted"/>
<evidence type="ECO:0000313" key="2">
    <source>
        <dbReference type="Proteomes" id="UP000054477"/>
    </source>
</evidence>
<dbReference type="HOGENOM" id="CLU_3106749_0_0_1"/>
<dbReference type="AlphaFoldDB" id="A0A0C9WIH4"/>
<evidence type="ECO:0000313" key="1">
    <source>
        <dbReference type="EMBL" id="KIJ92949.1"/>
    </source>
</evidence>
<dbReference type="EMBL" id="KN838874">
    <property type="protein sequence ID" value="KIJ92949.1"/>
    <property type="molecule type" value="Genomic_DNA"/>
</dbReference>
<protein>
    <submittedName>
        <fullName evidence="1">Unplaced genomic scaffold K443scaffold_339, whole genome shotgun sequence</fullName>
    </submittedName>
</protein>
<keyword evidence="2" id="KW-1185">Reference proteome</keyword>
<gene>
    <name evidence="1" type="ORF">K443DRAFT_684904</name>
</gene>
<reference evidence="1 2" key="1">
    <citation type="submission" date="2014-04" db="EMBL/GenBank/DDBJ databases">
        <authorList>
            <consortium name="DOE Joint Genome Institute"/>
            <person name="Kuo A."/>
            <person name="Kohler A."/>
            <person name="Nagy L.G."/>
            <person name="Floudas D."/>
            <person name="Copeland A."/>
            <person name="Barry K.W."/>
            <person name="Cichocki N."/>
            <person name="Veneault-Fourrey C."/>
            <person name="LaButti K."/>
            <person name="Lindquist E.A."/>
            <person name="Lipzen A."/>
            <person name="Lundell T."/>
            <person name="Morin E."/>
            <person name="Murat C."/>
            <person name="Sun H."/>
            <person name="Tunlid A."/>
            <person name="Henrissat B."/>
            <person name="Grigoriev I.V."/>
            <person name="Hibbett D.S."/>
            <person name="Martin F."/>
            <person name="Nordberg H.P."/>
            <person name="Cantor M.N."/>
            <person name="Hua S.X."/>
        </authorList>
    </citation>
    <scope>NUCLEOTIDE SEQUENCE [LARGE SCALE GENOMIC DNA]</scope>
    <source>
        <strain evidence="1 2">LaAM-08-1</strain>
    </source>
</reference>
<name>A0A0C9WIH4_9AGAR</name>
<accession>A0A0C9WIH4</accession>